<keyword evidence="7 9" id="KW-0687">Ribonucleoprotein</keyword>
<keyword evidence="9" id="KW-0820">tRNA-binding</keyword>
<evidence type="ECO:0000256" key="1">
    <source>
        <dbReference type="ARBA" id="ARBA00010531"/>
    </source>
</evidence>
<evidence type="ECO:0000256" key="3">
    <source>
        <dbReference type="ARBA" id="ARBA00022730"/>
    </source>
</evidence>
<proteinExistence type="inferred from homology"/>
<dbReference type="Pfam" id="PF00687">
    <property type="entry name" value="Ribosomal_L1"/>
    <property type="match status" value="1"/>
</dbReference>
<comment type="function">
    <text evidence="9">Protein L1 is also a translational repressor protein, it controls the translation of the L11 operon by binding to its mRNA.</text>
</comment>
<evidence type="ECO:0000256" key="4">
    <source>
        <dbReference type="ARBA" id="ARBA00022845"/>
    </source>
</evidence>
<dbReference type="InterPro" id="IPR005878">
    <property type="entry name" value="Ribosom_uL1_bac-type"/>
</dbReference>
<accession>A0ABT1L6A7</accession>
<evidence type="ECO:0000256" key="7">
    <source>
        <dbReference type="ARBA" id="ARBA00023274"/>
    </source>
</evidence>
<evidence type="ECO:0000256" key="2">
    <source>
        <dbReference type="ARBA" id="ARBA00022491"/>
    </source>
</evidence>
<keyword evidence="12" id="KW-1185">Reference proteome</keyword>
<keyword evidence="6 9" id="KW-0689">Ribosomal protein</keyword>
<dbReference type="InterPro" id="IPR023673">
    <property type="entry name" value="Ribosomal_uL1_CS"/>
</dbReference>
<organism evidence="11 12">
    <name type="scientific">Candidatus Synchoanobacter obligatus</name>
    <dbReference type="NCBI Taxonomy" id="2919597"/>
    <lineage>
        <taxon>Bacteria</taxon>
        <taxon>Pseudomonadati</taxon>
        <taxon>Pseudomonadota</taxon>
        <taxon>Gammaproteobacteria</taxon>
        <taxon>Candidatus Comchoanobacterales</taxon>
        <taxon>Candidatus Comchoanobacteraceae</taxon>
        <taxon>Candidatus Synchoanobacter</taxon>
    </lineage>
</organism>
<dbReference type="Proteomes" id="UP001320768">
    <property type="component" value="Unassembled WGS sequence"/>
</dbReference>
<dbReference type="CDD" id="cd00403">
    <property type="entry name" value="Ribosomal_L1"/>
    <property type="match status" value="1"/>
</dbReference>
<dbReference type="InterPro" id="IPR028364">
    <property type="entry name" value="Ribosomal_uL1/biogenesis"/>
</dbReference>
<dbReference type="Gene3D" id="3.30.190.20">
    <property type="match status" value="1"/>
</dbReference>
<dbReference type="EMBL" id="JAKUDN010000002">
    <property type="protein sequence ID" value="MCP8352476.1"/>
    <property type="molecule type" value="Genomic_DNA"/>
</dbReference>
<dbReference type="PROSITE" id="PS01199">
    <property type="entry name" value="RIBOSOMAL_L1"/>
    <property type="match status" value="1"/>
</dbReference>
<evidence type="ECO:0000256" key="5">
    <source>
        <dbReference type="ARBA" id="ARBA00022884"/>
    </source>
</evidence>
<evidence type="ECO:0000256" key="10">
    <source>
        <dbReference type="RuleBase" id="RU000659"/>
    </source>
</evidence>
<keyword evidence="4 9" id="KW-0810">Translation regulation</keyword>
<keyword evidence="2 9" id="KW-0678">Repressor</keyword>
<comment type="similarity">
    <text evidence="1 9 10">Belongs to the universal ribosomal protein uL1 family.</text>
</comment>
<dbReference type="NCBIfam" id="TIGR01169">
    <property type="entry name" value="rplA_bact"/>
    <property type="match status" value="1"/>
</dbReference>
<name>A0ABT1L6A7_9GAMM</name>
<dbReference type="PANTHER" id="PTHR36427:SF3">
    <property type="entry name" value="LARGE RIBOSOMAL SUBUNIT PROTEIN UL1M"/>
    <property type="match status" value="1"/>
</dbReference>
<dbReference type="HAMAP" id="MF_01318_B">
    <property type="entry name" value="Ribosomal_uL1_B"/>
    <property type="match status" value="1"/>
</dbReference>
<dbReference type="PIRSF" id="PIRSF002155">
    <property type="entry name" value="Ribosomal_L1"/>
    <property type="match status" value="1"/>
</dbReference>
<protein>
    <recommendedName>
        <fullName evidence="8 9">Large ribosomal subunit protein uL1</fullName>
    </recommendedName>
</protein>
<evidence type="ECO:0000256" key="8">
    <source>
        <dbReference type="ARBA" id="ARBA00035241"/>
    </source>
</evidence>
<evidence type="ECO:0000313" key="12">
    <source>
        <dbReference type="Proteomes" id="UP001320768"/>
    </source>
</evidence>
<comment type="caution">
    <text evidence="11">The sequence shown here is derived from an EMBL/GenBank/DDBJ whole genome shotgun (WGS) entry which is preliminary data.</text>
</comment>
<evidence type="ECO:0000256" key="6">
    <source>
        <dbReference type="ARBA" id="ARBA00022980"/>
    </source>
</evidence>
<dbReference type="GO" id="GO:0005840">
    <property type="term" value="C:ribosome"/>
    <property type="evidence" value="ECO:0007669"/>
    <property type="project" value="UniProtKB-KW"/>
</dbReference>
<dbReference type="InterPro" id="IPR002143">
    <property type="entry name" value="Ribosomal_uL1"/>
</dbReference>
<dbReference type="InterPro" id="IPR016095">
    <property type="entry name" value="Ribosomal_uL1_3-a/b-sand"/>
</dbReference>
<gene>
    <name evidence="9 11" type="primary">rplA</name>
    <name evidence="11" type="ORF">MKS91_04160</name>
</gene>
<dbReference type="InterPro" id="IPR023674">
    <property type="entry name" value="Ribosomal_uL1-like"/>
</dbReference>
<keyword evidence="5 9" id="KW-0694">RNA-binding</keyword>
<sequence length="225" mass="23961">MVSKRMKEAHDAYDKSKVLPLQEAIALAQKLSTEKCSPAVDIVMSLGLPKGESVRGALSPEDGIGKSKRVAVLAQGDQVAKATDAGADIVGSDDLIEMIQKGDMNFDVLIATPDMMPKVGKVGRILGPKGLMPNLKLGTVTTDVAQAVKNAKSGQIFFRSDNAGSLHARLGPVAFKPEQLINTVQTLVAELKRLKPARAKGQYIRSCFVSTTMGPGIRVDIHTLD</sequence>
<dbReference type="PANTHER" id="PTHR36427">
    <property type="entry name" value="54S RIBOSOMAL PROTEIN L1, MITOCHONDRIAL"/>
    <property type="match status" value="1"/>
</dbReference>
<comment type="subunit">
    <text evidence="9">Part of the 50S ribosomal subunit.</text>
</comment>
<reference evidence="11 12" key="1">
    <citation type="journal article" date="2022" name="Nat. Microbiol.">
        <title>The microbiome of a bacterivorous marine choanoflagellate contains a resource-demanding obligate bacterial associate.</title>
        <authorList>
            <person name="Needham D.M."/>
            <person name="Poirier C."/>
            <person name="Bachy C."/>
            <person name="George E.E."/>
            <person name="Wilken S."/>
            <person name="Yung C.C.M."/>
            <person name="Limardo A.J."/>
            <person name="Morando M."/>
            <person name="Sudek L."/>
            <person name="Malmstrom R.R."/>
            <person name="Keeling P.J."/>
            <person name="Santoro A.E."/>
            <person name="Worden A.Z."/>
        </authorList>
    </citation>
    <scope>NUCLEOTIDE SEQUENCE [LARGE SCALE GENOMIC DNA]</scope>
    <source>
        <strain evidence="11 12">Comchoano-2</strain>
    </source>
</reference>
<evidence type="ECO:0000313" key="11">
    <source>
        <dbReference type="EMBL" id="MCP8352476.1"/>
    </source>
</evidence>
<keyword evidence="3 9" id="KW-0699">rRNA-binding</keyword>
<comment type="function">
    <text evidence="9">Binds directly to 23S rRNA. The L1 stalk is quite mobile in the ribosome, and is involved in E site tRNA release.</text>
</comment>
<dbReference type="Gene3D" id="3.40.50.790">
    <property type="match status" value="1"/>
</dbReference>
<evidence type="ECO:0000256" key="9">
    <source>
        <dbReference type="HAMAP-Rule" id="MF_01318"/>
    </source>
</evidence>
<dbReference type="SUPFAM" id="SSF56808">
    <property type="entry name" value="Ribosomal protein L1"/>
    <property type="match status" value="1"/>
</dbReference>